<dbReference type="GO" id="GO:0003676">
    <property type="term" value="F:nucleic acid binding"/>
    <property type="evidence" value="ECO:0007669"/>
    <property type="project" value="InterPro"/>
</dbReference>
<dbReference type="InterPro" id="IPR036875">
    <property type="entry name" value="Znf_CCHC_sf"/>
</dbReference>
<dbReference type="InterPro" id="IPR001878">
    <property type="entry name" value="Znf_CCHC"/>
</dbReference>
<proteinExistence type="predicted"/>
<dbReference type="PROSITE" id="PS50158">
    <property type="entry name" value="ZF_CCHC"/>
    <property type="match status" value="1"/>
</dbReference>
<dbReference type="Gene3D" id="4.10.60.10">
    <property type="entry name" value="Zinc finger, CCHC-type"/>
    <property type="match status" value="1"/>
</dbReference>
<comment type="caution">
    <text evidence="3">The sequence shown here is derived from an EMBL/GenBank/DDBJ whole genome shotgun (WGS) entry which is preliminary data.</text>
</comment>
<keyword evidence="1" id="KW-0863">Zinc-finger</keyword>
<dbReference type="GO" id="GO:0008270">
    <property type="term" value="F:zinc ion binding"/>
    <property type="evidence" value="ECO:0007669"/>
    <property type="project" value="UniProtKB-KW"/>
</dbReference>
<dbReference type="SUPFAM" id="SSF57756">
    <property type="entry name" value="Retrovirus zinc finger-like domains"/>
    <property type="match status" value="1"/>
</dbReference>
<dbReference type="OrthoDB" id="6434224at2759"/>
<organism evidence="3 4">
    <name type="scientific">Araneus ventricosus</name>
    <name type="common">Orbweaver spider</name>
    <name type="synonym">Epeira ventricosa</name>
    <dbReference type="NCBI Taxonomy" id="182803"/>
    <lineage>
        <taxon>Eukaryota</taxon>
        <taxon>Metazoa</taxon>
        <taxon>Ecdysozoa</taxon>
        <taxon>Arthropoda</taxon>
        <taxon>Chelicerata</taxon>
        <taxon>Arachnida</taxon>
        <taxon>Araneae</taxon>
        <taxon>Araneomorphae</taxon>
        <taxon>Entelegynae</taxon>
        <taxon>Araneoidea</taxon>
        <taxon>Araneidae</taxon>
        <taxon>Araneus</taxon>
    </lineage>
</organism>
<sequence>MVELTRRPFRGVETAVEIADRIQTSKSILTPNINSVSDSAHINDFVKLLKSTTETFTKSLELVTQQLQALNTRVDEVQKSRQSPPPQRQNKNRITCFHCSKQGHYANECRKKLAERRQNDTRNSGSFLKTCGYNLEHNFENLQNREKSSFKEVNENDHSVYNCDVTLGRVFSKVTIPPLSQRYVDIKLDNPTINALSSSKALLIEKEKNSLSTSFLVSRFVSHLSKSSTC</sequence>
<feature type="domain" description="CCHC-type" evidence="2">
    <location>
        <begin position="96"/>
        <end position="111"/>
    </location>
</feature>
<keyword evidence="1" id="KW-0862">Zinc</keyword>
<evidence type="ECO:0000256" key="1">
    <source>
        <dbReference type="PROSITE-ProRule" id="PRU00047"/>
    </source>
</evidence>
<protein>
    <recommendedName>
        <fullName evidence="2">CCHC-type domain-containing protein</fullName>
    </recommendedName>
</protein>
<evidence type="ECO:0000313" key="4">
    <source>
        <dbReference type="Proteomes" id="UP000499080"/>
    </source>
</evidence>
<name>A0A4Y2GM29_ARAVE</name>
<evidence type="ECO:0000259" key="2">
    <source>
        <dbReference type="PROSITE" id="PS50158"/>
    </source>
</evidence>
<dbReference type="EMBL" id="BGPR01001432">
    <property type="protein sequence ID" value="GBM53765.1"/>
    <property type="molecule type" value="Genomic_DNA"/>
</dbReference>
<dbReference type="Proteomes" id="UP000499080">
    <property type="component" value="Unassembled WGS sequence"/>
</dbReference>
<keyword evidence="4" id="KW-1185">Reference proteome</keyword>
<dbReference type="AlphaFoldDB" id="A0A4Y2GM29"/>
<keyword evidence="1" id="KW-0479">Metal-binding</keyword>
<accession>A0A4Y2GM29</accession>
<evidence type="ECO:0000313" key="3">
    <source>
        <dbReference type="EMBL" id="GBM53765.1"/>
    </source>
</evidence>
<gene>
    <name evidence="3" type="ORF">AVEN_145337_1</name>
</gene>
<reference evidence="3 4" key="1">
    <citation type="journal article" date="2019" name="Sci. Rep.">
        <title>Orb-weaving spider Araneus ventricosus genome elucidates the spidroin gene catalogue.</title>
        <authorList>
            <person name="Kono N."/>
            <person name="Nakamura H."/>
            <person name="Ohtoshi R."/>
            <person name="Moran D.A.P."/>
            <person name="Shinohara A."/>
            <person name="Yoshida Y."/>
            <person name="Fujiwara M."/>
            <person name="Mori M."/>
            <person name="Tomita M."/>
            <person name="Arakawa K."/>
        </authorList>
    </citation>
    <scope>NUCLEOTIDE SEQUENCE [LARGE SCALE GENOMIC DNA]</scope>
</reference>
<dbReference type="SMART" id="SM00343">
    <property type="entry name" value="ZnF_C2HC"/>
    <property type="match status" value="1"/>
</dbReference>